<dbReference type="InterPro" id="IPR034466">
    <property type="entry name" value="Methyltransferase_Class_B"/>
</dbReference>
<proteinExistence type="predicted"/>
<keyword evidence="11" id="KW-1185">Reference proteome</keyword>
<sequence>MARLMSGAAQHPTIALVNPSVGYSDRRKSKPIGLAYIGAYLAHHGFPAAGFDFGDSPQSPAALSGEHRLDRFETVGFSVYNESLDATLEHAAWVKRRNPEALVVLGGPHATAVHTDIMRDCPDIDAVVRREGEKPMLDLVRHRHEHRLDIPGTTVRTPSGEIRVNIDSPFLDDLDSLPFPDFPFVSDSGYPPLTYFDSNRGRVIPALAVNSSRSCPYNCSFCGVLTIGRKYRMRSGESVVAELDHFRTSEGLDYQHVYFSDANFYVYPKRALQIVQALHAYDPRITFSFGTRVNQLIKHQDFIPDLKECGLRFVELGIESASPDVLKRLSKGVDPSDNLAAVKLLERHGLGVSLDFIMIDPETTLADLRANQKFLKTGGFYDYVPHEHLYTHLALYAGTPIRDYYQERRGTTFGMSELPPIETLIEDPATARVRAALVWFRDAYQPAVDQVLAEAEALLQARAKHRAEHPVSRVELDLQLDVVAVRHAPNLYFDRLLDDCERHRGDGAADFAALLPRPGTGAPTLDALLLRAAERIEALAPDNAGAVDRAVALLPAAPLTTPNTAERSGP</sequence>
<keyword evidence="7" id="KW-0411">Iron-sulfur</keyword>
<dbReference type="InterPro" id="IPR006638">
    <property type="entry name" value="Elp3/MiaA/NifB-like_rSAM"/>
</dbReference>
<dbReference type="PANTHER" id="PTHR43409">
    <property type="entry name" value="ANAEROBIC MAGNESIUM-PROTOPORPHYRIN IX MONOMETHYL ESTER CYCLASE-RELATED"/>
    <property type="match status" value="1"/>
</dbReference>
<dbReference type="InterPro" id="IPR006158">
    <property type="entry name" value="Cobalamin-bd"/>
</dbReference>
<comment type="cofactor">
    <cofactor evidence="1">
        <name>[4Fe-4S] cluster</name>
        <dbReference type="ChEBI" id="CHEBI:49883"/>
    </cofactor>
</comment>
<keyword evidence="6" id="KW-0408">Iron</keyword>
<evidence type="ECO:0000256" key="2">
    <source>
        <dbReference type="ARBA" id="ARBA00022603"/>
    </source>
</evidence>
<evidence type="ECO:0000256" key="4">
    <source>
        <dbReference type="ARBA" id="ARBA00022691"/>
    </source>
</evidence>
<evidence type="ECO:0000256" key="5">
    <source>
        <dbReference type="ARBA" id="ARBA00022723"/>
    </source>
</evidence>
<evidence type="ECO:0000313" key="10">
    <source>
        <dbReference type="EMBL" id="MFC4960461.1"/>
    </source>
</evidence>
<dbReference type="SMART" id="SM00729">
    <property type="entry name" value="Elp3"/>
    <property type="match status" value="1"/>
</dbReference>
<keyword evidence="3" id="KW-0808">Transferase</keyword>
<feature type="domain" description="B12-binding" evidence="8">
    <location>
        <begin position="12"/>
        <end position="150"/>
    </location>
</feature>
<dbReference type="Pfam" id="PF02310">
    <property type="entry name" value="B12-binding"/>
    <property type="match status" value="1"/>
</dbReference>
<dbReference type="SFLD" id="SFLDS00029">
    <property type="entry name" value="Radical_SAM"/>
    <property type="match status" value="1"/>
</dbReference>
<dbReference type="InterPro" id="IPR023404">
    <property type="entry name" value="rSAM_horseshoe"/>
</dbReference>
<feature type="domain" description="Radical SAM core" evidence="9">
    <location>
        <begin position="201"/>
        <end position="422"/>
    </location>
</feature>
<dbReference type="PROSITE" id="PS51918">
    <property type="entry name" value="RADICAL_SAM"/>
    <property type="match status" value="1"/>
</dbReference>
<comment type="caution">
    <text evidence="10">The sequence shown here is derived from an EMBL/GenBank/DDBJ whole genome shotgun (WGS) entry which is preliminary data.</text>
</comment>
<evidence type="ECO:0000256" key="3">
    <source>
        <dbReference type="ARBA" id="ARBA00022679"/>
    </source>
</evidence>
<dbReference type="SUPFAM" id="SSF102114">
    <property type="entry name" value="Radical SAM enzymes"/>
    <property type="match status" value="1"/>
</dbReference>
<evidence type="ECO:0000259" key="9">
    <source>
        <dbReference type="PROSITE" id="PS51918"/>
    </source>
</evidence>
<accession>A0ABV9UTC6</accession>
<dbReference type="SFLD" id="SFLDG01123">
    <property type="entry name" value="methyltransferase_(Class_B)"/>
    <property type="match status" value="1"/>
</dbReference>
<dbReference type="CDD" id="cd02068">
    <property type="entry name" value="radical_SAM_B12_BD"/>
    <property type="match status" value="1"/>
</dbReference>
<organism evidence="10 11">
    <name type="scientific">Streptomyces mauvecolor</name>
    <dbReference type="NCBI Taxonomy" id="58345"/>
    <lineage>
        <taxon>Bacteria</taxon>
        <taxon>Bacillati</taxon>
        <taxon>Actinomycetota</taxon>
        <taxon>Actinomycetes</taxon>
        <taxon>Kitasatosporales</taxon>
        <taxon>Streptomycetaceae</taxon>
        <taxon>Streptomyces</taxon>
    </lineage>
</organism>
<protein>
    <submittedName>
        <fullName evidence="10">B12-binding domain-containing radical SAM protein</fullName>
    </submittedName>
</protein>
<keyword evidence="4" id="KW-0949">S-adenosyl-L-methionine</keyword>
<dbReference type="EMBL" id="JBHSIZ010000036">
    <property type="protein sequence ID" value="MFC4960461.1"/>
    <property type="molecule type" value="Genomic_DNA"/>
</dbReference>
<dbReference type="PROSITE" id="PS51332">
    <property type="entry name" value="B12_BINDING"/>
    <property type="match status" value="1"/>
</dbReference>
<reference evidence="11" key="1">
    <citation type="journal article" date="2019" name="Int. J. Syst. Evol. Microbiol.">
        <title>The Global Catalogue of Microorganisms (GCM) 10K type strain sequencing project: providing services to taxonomists for standard genome sequencing and annotation.</title>
        <authorList>
            <consortium name="The Broad Institute Genomics Platform"/>
            <consortium name="The Broad Institute Genome Sequencing Center for Infectious Disease"/>
            <person name="Wu L."/>
            <person name="Ma J."/>
        </authorList>
    </citation>
    <scope>NUCLEOTIDE SEQUENCE [LARGE SCALE GENOMIC DNA]</scope>
    <source>
        <strain evidence="11">CCM 7224</strain>
    </source>
</reference>
<dbReference type="Gene3D" id="3.80.30.20">
    <property type="entry name" value="tm_1862 like domain"/>
    <property type="match status" value="1"/>
</dbReference>
<dbReference type="Proteomes" id="UP001595834">
    <property type="component" value="Unassembled WGS sequence"/>
</dbReference>
<dbReference type="Gene3D" id="3.40.50.280">
    <property type="entry name" value="Cobalamin-binding domain"/>
    <property type="match status" value="1"/>
</dbReference>
<gene>
    <name evidence="10" type="ORF">ACFPFX_29610</name>
</gene>
<evidence type="ECO:0000256" key="1">
    <source>
        <dbReference type="ARBA" id="ARBA00001966"/>
    </source>
</evidence>
<dbReference type="InterPro" id="IPR051198">
    <property type="entry name" value="BchE-like"/>
</dbReference>
<evidence type="ECO:0000256" key="6">
    <source>
        <dbReference type="ARBA" id="ARBA00023004"/>
    </source>
</evidence>
<dbReference type="PANTHER" id="PTHR43409:SF7">
    <property type="entry name" value="BLL1977 PROTEIN"/>
    <property type="match status" value="1"/>
</dbReference>
<dbReference type="Pfam" id="PF04055">
    <property type="entry name" value="Radical_SAM"/>
    <property type="match status" value="1"/>
</dbReference>
<evidence type="ECO:0000259" key="8">
    <source>
        <dbReference type="PROSITE" id="PS51332"/>
    </source>
</evidence>
<evidence type="ECO:0000313" key="11">
    <source>
        <dbReference type="Proteomes" id="UP001595834"/>
    </source>
</evidence>
<dbReference type="RefSeq" id="WP_344374179.1">
    <property type="nucleotide sequence ID" value="NZ_BAAASQ010000008.1"/>
</dbReference>
<name>A0ABV9UTC6_9ACTN</name>
<keyword evidence="5" id="KW-0479">Metal-binding</keyword>
<dbReference type="InterPro" id="IPR007197">
    <property type="entry name" value="rSAM"/>
</dbReference>
<evidence type="ECO:0000256" key="7">
    <source>
        <dbReference type="ARBA" id="ARBA00023014"/>
    </source>
</evidence>
<keyword evidence="2" id="KW-0489">Methyltransferase</keyword>
<dbReference type="SFLD" id="SFLDG01082">
    <property type="entry name" value="B12-binding_domain_containing"/>
    <property type="match status" value="1"/>
</dbReference>
<dbReference type="InterPro" id="IPR058240">
    <property type="entry name" value="rSAM_sf"/>
</dbReference>
<dbReference type="CDD" id="cd01335">
    <property type="entry name" value="Radical_SAM"/>
    <property type="match status" value="1"/>
</dbReference>